<evidence type="ECO:0000313" key="2">
    <source>
        <dbReference type="Proteomes" id="UP001062846"/>
    </source>
</evidence>
<comment type="caution">
    <text evidence="1">The sequence shown here is derived from an EMBL/GenBank/DDBJ whole genome shotgun (WGS) entry which is preliminary data.</text>
</comment>
<gene>
    <name evidence="1" type="ORF">RHMOL_Rhmol05G0228300</name>
</gene>
<keyword evidence="2" id="KW-1185">Reference proteome</keyword>
<evidence type="ECO:0000313" key="1">
    <source>
        <dbReference type="EMBL" id="KAI8556133.1"/>
    </source>
</evidence>
<accession>A0ACC0NUG2</accession>
<organism evidence="1 2">
    <name type="scientific">Rhododendron molle</name>
    <name type="common">Chinese azalea</name>
    <name type="synonym">Azalea mollis</name>
    <dbReference type="NCBI Taxonomy" id="49168"/>
    <lineage>
        <taxon>Eukaryota</taxon>
        <taxon>Viridiplantae</taxon>
        <taxon>Streptophyta</taxon>
        <taxon>Embryophyta</taxon>
        <taxon>Tracheophyta</taxon>
        <taxon>Spermatophyta</taxon>
        <taxon>Magnoliopsida</taxon>
        <taxon>eudicotyledons</taxon>
        <taxon>Gunneridae</taxon>
        <taxon>Pentapetalae</taxon>
        <taxon>asterids</taxon>
        <taxon>Ericales</taxon>
        <taxon>Ericaceae</taxon>
        <taxon>Ericoideae</taxon>
        <taxon>Rhodoreae</taxon>
        <taxon>Rhododendron</taxon>
    </lineage>
</organism>
<dbReference type="EMBL" id="CM046392">
    <property type="protein sequence ID" value="KAI8556133.1"/>
    <property type="molecule type" value="Genomic_DNA"/>
</dbReference>
<protein>
    <submittedName>
        <fullName evidence="1">Uncharacterized protein</fullName>
    </submittedName>
</protein>
<sequence length="380" mass="43324">MVPRNLMEPDLRDPEEKMASFSPWKRGRPESWGRQNTGCTLRFFRPCLGMQMTNLCAARPGQLEKIIQKFPDMSEGVLVEEVIEGSPAECAGILHGDVIVQCAGKFVRSFLEFCGVVWDKAGKSVKVVVIRKTSGARLKLKMKVDEINPENFYRWPLPEKRRVSVNRVRSCIMKIDFERQSNENGSERLSPQQRPAFFQRMKGVVILIKTKVKKPKAEPKGKIDKGGKGKLHQLADPDDNEVIYGTGFFFNSNGLIMTAGHVVLENWNSVRFRRVDDQNAQKVEVVYAKYDMDLAILKPKKEYHPDFATFNSEGPLSIGTELFSIGHPRELNFSYVVGEVAYEDNNHDIYKGFEDELLNLKGDLRVVQINNSWFIQSPSF</sequence>
<reference evidence="1" key="1">
    <citation type="submission" date="2022-02" db="EMBL/GenBank/DDBJ databases">
        <title>Plant Genome Project.</title>
        <authorList>
            <person name="Zhang R.-G."/>
        </authorList>
    </citation>
    <scope>NUCLEOTIDE SEQUENCE</scope>
    <source>
        <strain evidence="1">AT1</strain>
    </source>
</reference>
<proteinExistence type="predicted"/>
<dbReference type="Proteomes" id="UP001062846">
    <property type="component" value="Chromosome 5"/>
</dbReference>
<name>A0ACC0NUG2_RHOML</name>